<reference evidence="10 11" key="2">
    <citation type="submission" date="2019-04" db="EMBL/GenBank/DDBJ databases">
        <authorList>
            <person name="Patino-Navarrete R."/>
            <person name="Patino Navarrete R."/>
        </authorList>
    </citation>
    <scope>NUCLEOTIDE SEQUENCE [LARGE SCALE GENOMIC DNA]</scope>
    <source>
        <strain evidence="10">Bacillus thuringiensis strain AR23</strain>
    </source>
</reference>
<comment type="similarity">
    <text evidence="2 7">Belongs to the group II decarboxylase family.</text>
</comment>
<evidence type="ECO:0000256" key="8">
    <source>
        <dbReference type="SAM" id="Coils"/>
    </source>
</evidence>
<keyword evidence="5 7" id="KW-0456">Lyase</keyword>
<gene>
    <name evidence="10" type="primary">ddc_2</name>
    <name evidence="9" type="ORF">ATN07_29145</name>
    <name evidence="10" type="ORF">BTAR23_AR23_05860</name>
</gene>
<dbReference type="InterPro" id="IPR015424">
    <property type="entry name" value="PyrdxlP-dep_Trfase"/>
</dbReference>
<accession>A0A1L2Z0H4</accession>
<comment type="cofactor">
    <cofactor evidence="1 6 7">
        <name>pyridoxal 5'-phosphate</name>
        <dbReference type="ChEBI" id="CHEBI:597326"/>
    </cofactor>
</comment>
<dbReference type="GO" id="GO:0004058">
    <property type="term" value="F:aromatic-L-amino-acid decarboxylase activity"/>
    <property type="evidence" value="ECO:0007669"/>
    <property type="project" value="UniProtKB-ARBA"/>
</dbReference>
<proteinExistence type="inferred from homology"/>
<reference evidence="9" key="1">
    <citation type="journal article" date="2017" name="Res. Microbiol.">
        <title>Comparative genomics of extrachromosomal elements in Bacillus thuringiensis subsp. israelensis.</title>
        <authorList>
            <person name="Bolotin A."/>
            <person name="Gillis A."/>
            <person name="Sanchis V."/>
            <person name="Nielsen-LeRoux C."/>
            <person name="Mahillon J."/>
            <person name="Lereclus D."/>
            <person name="Sorokin A."/>
        </authorList>
    </citation>
    <scope>NUCLEOTIDE SEQUENCE</scope>
    <source>
        <strain evidence="9">AM65-52</strain>
        <plasmid evidence="9">pAM65-52-1-360K</plasmid>
    </source>
</reference>
<dbReference type="GO" id="GO:0019752">
    <property type="term" value="P:carboxylic acid metabolic process"/>
    <property type="evidence" value="ECO:0007669"/>
    <property type="project" value="InterPro"/>
</dbReference>
<dbReference type="GO" id="GO:0030170">
    <property type="term" value="F:pyridoxal phosphate binding"/>
    <property type="evidence" value="ECO:0007669"/>
    <property type="project" value="InterPro"/>
</dbReference>
<keyword evidence="3" id="KW-0210">Decarboxylase</keyword>
<name>A0A1L2Z0H4_BACTI</name>
<dbReference type="AlphaFoldDB" id="A0A1L2Z0H4"/>
<evidence type="ECO:0000256" key="6">
    <source>
        <dbReference type="PIRSR" id="PIRSR602129-50"/>
    </source>
</evidence>
<dbReference type="PANTHER" id="PTHR45677:SF8">
    <property type="entry name" value="CYSTEINE SULFINIC ACID DECARBOXYLASE"/>
    <property type="match status" value="1"/>
</dbReference>
<evidence type="ECO:0000256" key="3">
    <source>
        <dbReference type="ARBA" id="ARBA00022793"/>
    </source>
</evidence>
<dbReference type="GO" id="GO:0005737">
    <property type="term" value="C:cytoplasm"/>
    <property type="evidence" value="ECO:0007669"/>
    <property type="project" value="TreeGrafter"/>
</dbReference>
<protein>
    <submittedName>
        <fullName evidence="9 10">2,4-diaminobutyrate decarboxylase</fullName>
    </submittedName>
</protein>
<evidence type="ECO:0000256" key="2">
    <source>
        <dbReference type="ARBA" id="ARBA00009533"/>
    </source>
</evidence>
<evidence type="ECO:0000256" key="7">
    <source>
        <dbReference type="RuleBase" id="RU000382"/>
    </source>
</evidence>
<keyword evidence="9" id="KW-0614">Plasmid</keyword>
<evidence type="ECO:0000256" key="1">
    <source>
        <dbReference type="ARBA" id="ARBA00001933"/>
    </source>
</evidence>
<geneLocation type="plasmid" evidence="9">
    <name>pAM65-52-1-360K</name>
</geneLocation>
<dbReference type="InterPro" id="IPR015421">
    <property type="entry name" value="PyrdxlP-dep_Trfase_major"/>
</dbReference>
<evidence type="ECO:0000313" key="11">
    <source>
        <dbReference type="Proteomes" id="UP000508034"/>
    </source>
</evidence>
<keyword evidence="4 6" id="KW-0663">Pyridoxal phosphate</keyword>
<dbReference type="Gene3D" id="3.40.640.10">
    <property type="entry name" value="Type I PLP-dependent aspartate aminotransferase-like (Major domain)"/>
    <property type="match status" value="1"/>
</dbReference>
<dbReference type="SUPFAM" id="SSF53383">
    <property type="entry name" value="PLP-dependent transferases"/>
    <property type="match status" value="1"/>
</dbReference>
<keyword evidence="8" id="KW-0175">Coiled coil</keyword>
<dbReference type="InterPro" id="IPR002129">
    <property type="entry name" value="PyrdxlP-dep_de-COase"/>
</dbReference>
<sequence>MQDILKLFPSVDGNEEKQQLLLESMQKIIKNLDQLKNEERATLGKCEEKSEGYYNGLIHQSHIPLAGITMSEVIEELNQFMNGHPYPNKYYLSNAVPLPSIPSLLGVMTMALLNGNGVWDVYGPGAAEAEVKVVSMLSKLIGYNPHNSGGYTTWGGQGCVFSSLRLAISKQFPSAKEHGAPQNVYCFASENAHYSLLKSAEATGIGSNHLIKVKTDPYTSSMDIEDLEAKMIQVINNGGIPLYILATMGSTDTFTIDDIRKIKESAEAIQKKYKLKPIYIHADSAMGGFYSFFNNYSFEENSLSFEPNVKNALQYVQDKMQYMSLADSVCFDFHKLGQTPYASSILIVKNHTDLQLMDIEQDDTPYLGNRSYGSYHTGYTLECSRSGSAIPMYINLLAFGIEGYQKILANYIRVNLLFREKLRKALPQVAITNDFTYGPITTFRFYLNGDGQENWEKERIGLATKEEIEDTNRLNIELFNYLGKNRDQVFFGDTTRSCVVDVINSYDRNPISTLKFFSISPYTTVECIDEIVEFLYKHISIATKQIHSYVS</sequence>
<evidence type="ECO:0000256" key="4">
    <source>
        <dbReference type="ARBA" id="ARBA00022898"/>
    </source>
</evidence>
<feature type="modified residue" description="N6-(pyridoxal phosphate)lysine" evidence="6">
    <location>
        <position position="335"/>
    </location>
</feature>
<feature type="coiled-coil region" evidence="8">
    <location>
        <begin position="18"/>
        <end position="49"/>
    </location>
</feature>
<evidence type="ECO:0000313" key="9">
    <source>
        <dbReference type="EMBL" id="APF32572.1"/>
    </source>
</evidence>
<dbReference type="Proteomes" id="UP000508034">
    <property type="component" value="Unassembled WGS sequence"/>
</dbReference>
<dbReference type="EMBL" id="CP013276">
    <property type="protein sequence ID" value="APF32572.1"/>
    <property type="molecule type" value="Genomic_DNA"/>
</dbReference>
<dbReference type="EMBL" id="CAAKHA010000028">
    <property type="protein sequence ID" value="VIJ07761.1"/>
    <property type="molecule type" value="Genomic_DNA"/>
</dbReference>
<dbReference type="RefSeq" id="WP_001152303.1">
    <property type="nucleotide sequence ID" value="NZ_CAAKHA010000028.1"/>
</dbReference>
<organism evidence="9">
    <name type="scientific">Bacillus thuringiensis subsp. israelensis</name>
    <dbReference type="NCBI Taxonomy" id="1430"/>
    <lineage>
        <taxon>Bacteria</taxon>
        <taxon>Bacillati</taxon>
        <taxon>Bacillota</taxon>
        <taxon>Bacilli</taxon>
        <taxon>Bacillales</taxon>
        <taxon>Bacillaceae</taxon>
        <taxon>Bacillus</taxon>
        <taxon>Bacillus cereus group</taxon>
    </lineage>
</organism>
<dbReference type="Pfam" id="PF00282">
    <property type="entry name" value="Pyridoxal_deC"/>
    <property type="match status" value="1"/>
</dbReference>
<evidence type="ECO:0000313" key="10">
    <source>
        <dbReference type="EMBL" id="VIJ07761.1"/>
    </source>
</evidence>
<dbReference type="PANTHER" id="PTHR45677">
    <property type="entry name" value="GLUTAMATE DECARBOXYLASE-RELATED"/>
    <property type="match status" value="1"/>
</dbReference>
<evidence type="ECO:0000256" key="5">
    <source>
        <dbReference type="ARBA" id="ARBA00023239"/>
    </source>
</evidence>